<evidence type="ECO:0000256" key="10">
    <source>
        <dbReference type="SAM" id="Phobius"/>
    </source>
</evidence>
<dbReference type="InterPro" id="IPR036259">
    <property type="entry name" value="MFS_trans_sf"/>
</dbReference>
<dbReference type="FunFam" id="1.20.1250.20:FF:000489">
    <property type="entry name" value="MFS general substrate transporter"/>
    <property type="match status" value="1"/>
</dbReference>
<feature type="transmembrane region" description="Helical" evidence="10">
    <location>
        <begin position="177"/>
        <end position="198"/>
    </location>
</feature>
<feature type="transmembrane region" description="Helical" evidence="10">
    <location>
        <begin position="284"/>
        <end position="303"/>
    </location>
</feature>
<reference evidence="13" key="2">
    <citation type="submission" date="2020-04" db="EMBL/GenBank/DDBJ databases">
        <authorList>
            <consortium name="NCBI Genome Project"/>
        </authorList>
    </citation>
    <scope>NUCLEOTIDE SEQUENCE</scope>
    <source>
        <strain evidence="13">CBS 342.82</strain>
    </source>
</reference>
<feature type="transmembrane region" description="Helical" evidence="10">
    <location>
        <begin position="419"/>
        <end position="439"/>
    </location>
</feature>
<evidence type="ECO:0000259" key="11">
    <source>
        <dbReference type="PROSITE" id="PS50850"/>
    </source>
</evidence>
<dbReference type="GO" id="GO:0005886">
    <property type="term" value="C:plasma membrane"/>
    <property type="evidence" value="ECO:0007669"/>
    <property type="project" value="UniProtKB-SubCell"/>
</dbReference>
<feature type="transmembrane region" description="Helical" evidence="10">
    <location>
        <begin position="244"/>
        <end position="263"/>
    </location>
</feature>
<keyword evidence="7 10" id="KW-0472">Membrane</keyword>
<feature type="transmembrane region" description="Helical" evidence="10">
    <location>
        <begin position="445"/>
        <end position="467"/>
    </location>
</feature>
<dbReference type="OrthoDB" id="10021397at2759"/>
<feature type="transmembrane region" description="Helical" evidence="10">
    <location>
        <begin position="122"/>
        <end position="140"/>
    </location>
</feature>
<keyword evidence="5 10" id="KW-0812">Transmembrane</keyword>
<evidence type="ECO:0000256" key="8">
    <source>
        <dbReference type="ARBA" id="ARBA00023180"/>
    </source>
</evidence>
<dbReference type="Gene3D" id="1.20.1250.20">
    <property type="entry name" value="MFS general substrate transporter like domains"/>
    <property type="match status" value="1"/>
</dbReference>
<keyword evidence="12" id="KW-1185">Reference proteome</keyword>
<sequence length="587" mass="62762">MRFFRKSDSVTNDQVASNTPHSRAVSESSLSEKNDTTESTTATNIVPAIPPKSENALEQKTEAIGAEAEQQNEDETQYPKSTKLLLITIALALSVFCVALDNTIIATAIPKITDDFKAINDVGWYGSAYLLTTCAFQLFFGKLYTFFSIKYVYLAAFLVFEVGSVVCGAAPNSTALIIGRAVAGLGSAGIFSGAILIIANSVPLRSRAAYTGIFGAMYGVASVAGPLMGGAFTDNSNLTWRWCFYINLPIGVVTFVFVTFFYNPSPTARSLATGWKARLNQFDLIGTAVFLPMVVCLLLALQWGGSKYEWNSGTIIALLVVTGLLLIAFVGIQFWKQDNGTVPPRVLKQRSVAGSAWFGIFIGAAFFCIVYFLPIWFQAIKSKTPLESGIANLPMLLGVVILSMAAGGLVTWLGYYAPFMILSAVLAAIGAGLMTTFRVDTPQPVWIGYQVIFGAGVGFGMQQTLIAVQTVLPAADVPIGTAIVMFCQTLGGAIFISVAQNVFTNRLLANVISIVPDLDPAIVLASGATNLAKNIRPEYLDGVIEAYNSAITTTFYVAVATAALSIIGAVFVEWKSVKGKKIEMAMA</sequence>
<feature type="transmembrane region" description="Helical" evidence="10">
    <location>
        <begin position="84"/>
        <end position="110"/>
    </location>
</feature>
<protein>
    <submittedName>
        <fullName evidence="13">MFS general substrate transporter</fullName>
    </submittedName>
</protein>
<keyword evidence="3" id="KW-0813">Transport</keyword>
<evidence type="ECO:0000313" key="12">
    <source>
        <dbReference type="Proteomes" id="UP000504637"/>
    </source>
</evidence>
<evidence type="ECO:0000256" key="9">
    <source>
        <dbReference type="SAM" id="MobiDB-lite"/>
    </source>
</evidence>
<feature type="transmembrane region" description="Helical" evidence="10">
    <location>
        <begin position="210"/>
        <end position="232"/>
    </location>
</feature>
<dbReference type="CDD" id="cd17502">
    <property type="entry name" value="MFS_Azr1_MDR_like"/>
    <property type="match status" value="1"/>
</dbReference>
<dbReference type="InterPro" id="IPR011701">
    <property type="entry name" value="MFS"/>
</dbReference>
<evidence type="ECO:0000313" key="13">
    <source>
        <dbReference type="RefSeq" id="XP_033461240.1"/>
    </source>
</evidence>
<evidence type="ECO:0000256" key="5">
    <source>
        <dbReference type="ARBA" id="ARBA00022692"/>
    </source>
</evidence>
<evidence type="ECO:0000256" key="7">
    <source>
        <dbReference type="ARBA" id="ARBA00023136"/>
    </source>
</evidence>
<dbReference type="SUPFAM" id="SSF103473">
    <property type="entry name" value="MFS general substrate transporter"/>
    <property type="match status" value="1"/>
</dbReference>
<dbReference type="RefSeq" id="XP_033461240.1">
    <property type="nucleotide sequence ID" value="XM_033604453.1"/>
</dbReference>
<dbReference type="PANTHER" id="PTHR23501">
    <property type="entry name" value="MAJOR FACILITATOR SUPERFAMILY"/>
    <property type="match status" value="1"/>
</dbReference>
<keyword evidence="8" id="KW-0325">Glycoprotein</keyword>
<feature type="domain" description="Major facilitator superfamily (MFS) profile" evidence="11">
    <location>
        <begin position="87"/>
        <end position="577"/>
    </location>
</feature>
<keyword evidence="4" id="KW-1003">Cell membrane</keyword>
<comment type="similarity">
    <text evidence="2">Belongs to the major facilitator superfamily. TCR/Tet family.</text>
</comment>
<feature type="transmembrane region" description="Helical" evidence="10">
    <location>
        <begin position="389"/>
        <end position="412"/>
    </location>
</feature>
<feature type="transmembrane region" description="Helical" evidence="10">
    <location>
        <begin position="555"/>
        <end position="574"/>
    </location>
</feature>
<evidence type="ECO:0000256" key="3">
    <source>
        <dbReference type="ARBA" id="ARBA00022448"/>
    </source>
</evidence>
<dbReference type="PANTHER" id="PTHR23501:SF199">
    <property type="entry name" value="MFS EFFLUX TRANSPORTER INPD-RELATED"/>
    <property type="match status" value="1"/>
</dbReference>
<feature type="transmembrane region" description="Helical" evidence="10">
    <location>
        <begin position="479"/>
        <end position="499"/>
    </location>
</feature>
<dbReference type="Pfam" id="PF07690">
    <property type="entry name" value="MFS_1"/>
    <property type="match status" value="1"/>
</dbReference>
<evidence type="ECO:0000256" key="6">
    <source>
        <dbReference type="ARBA" id="ARBA00022989"/>
    </source>
</evidence>
<dbReference type="Proteomes" id="UP000504637">
    <property type="component" value="Unplaced"/>
</dbReference>
<keyword evidence="6 10" id="KW-1133">Transmembrane helix</keyword>
<feature type="region of interest" description="Disordered" evidence="9">
    <location>
        <begin position="1"/>
        <end position="52"/>
    </location>
</feature>
<accession>A0A6J3M9A9</accession>
<comment type="subcellular location">
    <subcellularLocation>
        <location evidence="1">Cell membrane</location>
        <topology evidence="1">Multi-pass membrane protein</topology>
    </subcellularLocation>
</comment>
<reference evidence="13" key="1">
    <citation type="submission" date="2020-01" db="EMBL/GenBank/DDBJ databases">
        <authorList>
            <consortium name="DOE Joint Genome Institute"/>
            <person name="Haridas S."/>
            <person name="Albert R."/>
            <person name="Binder M."/>
            <person name="Bloem J."/>
            <person name="Labutti K."/>
            <person name="Salamov A."/>
            <person name="Andreopoulos B."/>
            <person name="Baker S.E."/>
            <person name="Barry K."/>
            <person name="Bills G."/>
            <person name="Bluhm B.H."/>
            <person name="Cannon C."/>
            <person name="Castanera R."/>
            <person name="Culley D.E."/>
            <person name="Daum C."/>
            <person name="Ezra D."/>
            <person name="Gonzalez J.B."/>
            <person name="Henrissat B."/>
            <person name="Kuo A."/>
            <person name="Liang C."/>
            <person name="Lipzen A."/>
            <person name="Lutzoni F."/>
            <person name="Magnuson J."/>
            <person name="Mondo S."/>
            <person name="Nolan M."/>
            <person name="Ohm R."/>
            <person name="Pangilinan J."/>
            <person name="Park H.-J."/>
            <person name="Ramirez L."/>
            <person name="Alfaro M."/>
            <person name="Sun H."/>
            <person name="Tritt A."/>
            <person name="Yoshinaga Y."/>
            <person name="Zwiers L.-H."/>
            <person name="Turgeon B.G."/>
            <person name="Goodwin S.B."/>
            <person name="Spatafora J.W."/>
            <person name="Crous P.W."/>
            <person name="Grigoriev I.V."/>
        </authorList>
    </citation>
    <scope>NUCLEOTIDE SEQUENCE</scope>
    <source>
        <strain evidence="13">CBS 342.82</strain>
    </source>
</reference>
<dbReference type="PROSITE" id="PS50850">
    <property type="entry name" value="MFS"/>
    <property type="match status" value="1"/>
</dbReference>
<feature type="compositionally biased region" description="Polar residues" evidence="9">
    <location>
        <begin position="9"/>
        <end position="29"/>
    </location>
</feature>
<organism evidence="13">
    <name type="scientific">Dissoconium aciculare CBS 342.82</name>
    <dbReference type="NCBI Taxonomy" id="1314786"/>
    <lineage>
        <taxon>Eukaryota</taxon>
        <taxon>Fungi</taxon>
        <taxon>Dikarya</taxon>
        <taxon>Ascomycota</taxon>
        <taxon>Pezizomycotina</taxon>
        <taxon>Dothideomycetes</taxon>
        <taxon>Dothideomycetidae</taxon>
        <taxon>Mycosphaerellales</taxon>
        <taxon>Dissoconiaceae</taxon>
        <taxon>Dissoconium</taxon>
    </lineage>
</organism>
<feature type="transmembrane region" description="Helical" evidence="10">
    <location>
        <begin position="152"/>
        <end position="171"/>
    </location>
</feature>
<proteinExistence type="inferred from homology"/>
<gene>
    <name evidence="13" type="ORF">K489DRAFT_378619</name>
</gene>
<dbReference type="GeneID" id="54362253"/>
<dbReference type="FunFam" id="1.20.1250.20:FF:000196">
    <property type="entry name" value="MFS toxin efflux pump (AflT)"/>
    <property type="match status" value="1"/>
</dbReference>
<reference evidence="13" key="3">
    <citation type="submission" date="2025-08" db="UniProtKB">
        <authorList>
            <consortium name="RefSeq"/>
        </authorList>
    </citation>
    <scope>IDENTIFICATION</scope>
    <source>
        <strain evidence="13">CBS 342.82</strain>
    </source>
</reference>
<name>A0A6J3M9A9_9PEZI</name>
<evidence type="ECO:0000256" key="4">
    <source>
        <dbReference type="ARBA" id="ARBA00022475"/>
    </source>
</evidence>
<dbReference type="FunFam" id="1.20.1720.10:FF:000012">
    <property type="entry name" value="MFS toxin efflux pump (AflT)"/>
    <property type="match status" value="1"/>
</dbReference>
<evidence type="ECO:0000256" key="1">
    <source>
        <dbReference type="ARBA" id="ARBA00004651"/>
    </source>
</evidence>
<evidence type="ECO:0000256" key="2">
    <source>
        <dbReference type="ARBA" id="ARBA00007520"/>
    </source>
</evidence>
<dbReference type="AlphaFoldDB" id="A0A6J3M9A9"/>
<dbReference type="GO" id="GO:0022857">
    <property type="term" value="F:transmembrane transporter activity"/>
    <property type="evidence" value="ECO:0007669"/>
    <property type="project" value="InterPro"/>
</dbReference>
<dbReference type="InterPro" id="IPR020846">
    <property type="entry name" value="MFS_dom"/>
</dbReference>
<dbReference type="Gene3D" id="1.20.1720.10">
    <property type="entry name" value="Multidrug resistance protein D"/>
    <property type="match status" value="1"/>
</dbReference>
<feature type="transmembrane region" description="Helical" evidence="10">
    <location>
        <begin position="356"/>
        <end position="377"/>
    </location>
</feature>
<feature type="transmembrane region" description="Helical" evidence="10">
    <location>
        <begin position="315"/>
        <end position="335"/>
    </location>
</feature>